<reference evidence="2" key="2">
    <citation type="journal article" date="2020" name="Nat. Commun.">
        <title>Large-scale genome sequencing of mycorrhizal fungi provides insights into the early evolution of symbiotic traits.</title>
        <authorList>
            <person name="Miyauchi S."/>
            <person name="Kiss E."/>
            <person name="Kuo A."/>
            <person name="Drula E."/>
            <person name="Kohler A."/>
            <person name="Sanchez-Garcia M."/>
            <person name="Morin E."/>
            <person name="Andreopoulos B."/>
            <person name="Barry K.W."/>
            <person name="Bonito G."/>
            <person name="Buee M."/>
            <person name="Carver A."/>
            <person name="Chen C."/>
            <person name="Cichocki N."/>
            <person name="Clum A."/>
            <person name="Culley D."/>
            <person name="Crous P.W."/>
            <person name="Fauchery L."/>
            <person name="Girlanda M."/>
            <person name="Hayes R.D."/>
            <person name="Keri Z."/>
            <person name="LaButti K."/>
            <person name="Lipzen A."/>
            <person name="Lombard V."/>
            <person name="Magnuson J."/>
            <person name="Maillard F."/>
            <person name="Murat C."/>
            <person name="Nolan M."/>
            <person name="Ohm R.A."/>
            <person name="Pangilinan J."/>
            <person name="Pereira M.F."/>
            <person name="Perotto S."/>
            <person name="Peter M."/>
            <person name="Pfister S."/>
            <person name="Riley R."/>
            <person name="Sitrit Y."/>
            <person name="Stielow J.B."/>
            <person name="Szollosi G."/>
            <person name="Zifcakova L."/>
            <person name="Stursova M."/>
            <person name="Spatafora J.W."/>
            <person name="Tedersoo L."/>
            <person name="Vaario L.M."/>
            <person name="Yamada A."/>
            <person name="Yan M."/>
            <person name="Wang P."/>
            <person name="Xu J."/>
            <person name="Bruns T."/>
            <person name="Baldrian P."/>
            <person name="Vilgalys R."/>
            <person name="Dunand C."/>
            <person name="Henrissat B."/>
            <person name="Grigoriev I.V."/>
            <person name="Hibbett D."/>
            <person name="Nagy L.G."/>
            <person name="Martin F.M."/>
        </authorList>
    </citation>
    <scope>NUCLEOTIDE SEQUENCE</scope>
    <source>
        <strain evidence="2">Prilba</strain>
    </source>
</reference>
<organism evidence="2 3">
    <name type="scientific">Russula ochroleuca</name>
    <dbReference type="NCBI Taxonomy" id="152965"/>
    <lineage>
        <taxon>Eukaryota</taxon>
        <taxon>Fungi</taxon>
        <taxon>Dikarya</taxon>
        <taxon>Basidiomycota</taxon>
        <taxon>Agaricomycotina</taxon>
        <taxon>Agaricomycetes</taxon>
        <taxon>Russulales</taxon>
        <taxon>Russulaceae</taxon>
        <taxon>Russula</taxon>
    </lineage>
</organism>
<reference evidence="2" key="1">
    <citation type="submission" date="2019-10" db="EMBL/GenBank/DDBJ databases">
        <authorList>
            <consortium name="DOE Joint Genome Institute"/>
            <person name="Kuo A."/>
            <person name="Miyauchi S."/>
            <person name="Kiss E."/>
            <person name="Drula E."/>
            <person name="Kohler A."/>
            <person name="Sanchez-Garcia M."/>
            <person name="Andreopoulos B."/>
            <person name="Barry K.W."/>
            <person name="Bonito G."/>
            <person name="Buee M."/>
            <person name="Carver A."/>
            <person name="Chen C."/>
            <person name="Cichocki N."/>
            <person name="Clum A."/>
            <person name="Culley D."/>
            <person name="Crous P.W."/>
            <person name="Fauchery L."/>
            <person name="Girlanda M."/>
            <person name="Hayes R."/>
            <person name="Keri Z."/>
            <person name="LaButti K."/>
            <person name="Lipzen A."/>
            <person name="Lombard V."/>
            <person name="Magnuson J."/>
            <person name="Maillard F."/>
            <person name="Morin E."/>
            <person name="Murat C."/>
            <person name="Nolan M."/>
            <person name="Ohm R."/>
            <person name="Pangilinan J."/>
            <person name="Pereira M."/>
            <person name="Perotto S."/>
            <person name="Peter M."/>
            <person name="Riley R."/>
            <person name="Sitrit Y."/>
            <person name="Stielow B."/>
            <person name="Szollosi G."/>
            <person name="Zifcakova L."/>
            <person name="Stursova M."/>
            <person name="Spatafora J.W."/>
            <person name="Tedersoo L."/>
            <person name="Vaario L.-M."/>
            <person name="Yamada A."/>
            <person name="Yan M."/>
            <person name="Wang P."/>
            <person name="Xu J."/>
            <person name="Bruns T."/>
            <person name="Baldrian P."/>
            <person name="Vilgalys R."/>
            <person name="Henrissat B."/>
            <person name="Grigoriev I.V."/>
            <person name="Hibbett D."/>
            <person name="Nagy L.G."/>
            <person name="Martin F.M."/>
        </authorList>
    </citation>
    <scope>NUCLEOTIDE SEQUENCE</scope>
    <source>
        <strain evidence="2">Prilba</strain>
    </source>
</reference>
<sequence length="200" mass="21798">MSTSRTDGHPSSSPFTGNSRLAGMDSERRCKELCGKRRFGLGMSTLKRRWSQWQGGQIRVGNVIWQPGDPSPPVTKGGDGSACCYEVSKVAPADTIPEARKFHCMYQKHDEEALEEHARKVSGISPGSGSFVWLTIAILWATATAYHKLANEEDLRKSSGPPGGEAGDRGREIFTIITTTEVDTPKDTPRTPRTSSVGTF</sequence>
<feature type="region of interest" description="Disordered" evidence="1">
    <location>
        <begin position="177"/>
        <end position="200"/>
    </location>
</feature>
<name>A0A9P5N488_9AGAM</name>
<feature type="region of interest" description="Disordered" evidence="1">
    <location>
        <begin position="1"/>
        <end position="22"/>
    </location>
</feature>
<comment type="caution">
    <text evidence="2">The sequence shown here is derived from an EMBL/GenBank/DDBJ whole genome shotgun (WGS) entry which is preliminary data.</text>
</comment>
<evidence type="ECO:0000313" key="3">
    <source>
        <dbReference type="Proteomes" id="UP000759537"/>
    </source>
</evidence>
<dbReference type="Proteomes" id="UP000759537">
    <property type="component" value="Unassembled WGS sequence"/>
</dbReference>
<feature type="compositionally biased region" description="Polar residues" evidence="1">
    <location>
        <begin position="1"/>
        <end position="19"/>
    </location>
</feature>
<evidence type="ECO:0000313" key="2">
    <source>
        <dbReference type="EMBL" id="KAF8485887.1"/>
    </source>
</evidence>
<dbReference type="EMBL" id="WHVB01000002">
    <property type="protein sequence ID" value="KAF8485887.1"/>
    <property type="molecule type" value="Genomic_DNA"/>
</dbReference>
<dbReference type="AlphaFoldDB" id="A0A9P5N488"/>
<evidence type="ECO:0000256" key="1">
    <source>
        <dbReference type="SAM" id="MobiDB-lite"/>
    </source>
</evidence>
<keyword evidence="3" id="KW-1185">Reference proteome</keyword>
<proteinExistence type="predicted"/>
<protein>
    <submittedName>
        <fullName evidence="2">Uncharacterized protein</fullName>
    </submittedName>
</protein>
<accession>A0A9P5N488</accession>
<gene>
    <name evidence="2" type="ORF">DFH94DRAFT_678681</name>
</gene>